<proteinExistence type="predicted"/>
<gene>
    <name evidence="1" type="ORF">RchiOBHm_Chr6g0289691</name>
</gene>
<dbReference type="Proteomes" id="UP000238479">
    <property type="component" value="Chromosome 6"/>
</dbReference>
<organism evidence="1 2">
    <name type="scientific">Rosa chinensis</name>
    <name type="common">China rose</name>
    <dbReference type="NCBI Taxonomy" id="74649"/>
    <lineage>
        <taxon>Eukaryota</taxon>
        <taxon>Viridiplantae</taxon>
        <taxon>Streptophyta</taxon>
        <taxon>Embryophyta</taxon>
        <taxon>Tracheophyta</taxon>
        <taxon>Spermatophyta</taxon>
        <taxon>Magnoliopsida</taxon>
        <taxon>eudicotyledons</taxon>
        <taxon>Gunneridae</taxon>
        <taxon>Pentapetalae</taxon>
        <taxon>rosids</taxon>
        <taxon>fabids</taxon>
        <taxon>Rosales</taxon>
        <taxon>Rosaceae</taxon>
        <taxon>Rosoideae</taxon>
        <taxon>Rosoideae incertae sedis</taxon>
        <taxon>Rosa</taxon>
    </lineage>
</organism>
<evidence type="ECO:0000313" key="2">
    <source>
        <dbReference type="Proteomes" id="UP000238479"/>
    </source>
</evidence>
<comment type="caution">
    <text evidence="1">The sequence shown here is derived from an EMBL/GenBank/DDBJ whole genome shotgun (WGS) entry which is preliminary data.</text>
</comment>
<dbReference type="Gramene" id="PRQ25989">
    <property type="protein sequence ID" value="PRQ25989"/>
    <property type="gene ID" value="RchiOBHm_Chr6g0289691"/>
</dbReference>
<sequence length="143" mass="16252">MESFFKETEAPFLNSRPQRPLHLDLLPLFLPDLLYPSHQNPPSTLPQGIKAGQSVAIDDPDGAFTNTAFDANHCPALDHSLAEVRSCSDFGQIKNPSLSPSILDPKAKALSDTETKQWRIKLSLFHSTREERRVEWWMWRKAI</sequence>
<protein>
    <submittedName>
        <fullName evidence="1">Uncharacterized protein</fullName>
    </submittedName>
</protein>
<accession>A0A2P6PVP4</accession>
<dbReference type="STRING" id="74649.A0A2P6PVP4"/>
<evidence type="ECO:0000313" key="1">
    <source>
        <dbReference type="EMBL" id="PRQ25989.1"/>
    </source>
</evidence>
<dbReference type="AlphaFoldDB" id="A0A2P6PVP4"/>
<keyword evidence="2" id="KW-1185">Reference proteome</keyword>
<name>A0A2P6PVP4_ROSCH</name>
<reference evidence="1 2" key="1">
    <citation type="journal article" date="2018" name="Nat. Genet.">
        <title>The Rosa genome provides new insights in the design of modern roses.</title>
        <authorList>
            <person name="Bendahmane M."/>
        </authorList>
    </citation>
    <scope>NUCLEOTIDE SEQUENCE [LARGE SCALE GENOMIC DNA]</scope>
    <source>
        <strain evidence="2">cv. Old Blush</strain>
    </source>
</reference>
<dbReference type="EMBL" id="PDCK01000044">
    <property type="protein sequence ID" value="PRQ25989.1"/>
    <property type="molecule type" value="Genomic_DNA"/>
</dbReference>